<dbReference type="Pfam" id="PF00072">
    <property type="entry name" value="Response_reg"/>
    <property type="match status" value="1"/>
</dbReference>
<evidence type="ECO:0000256" key="4">
    <source>
        <dbReference type="ARBA" id="ARBA00023125"/>
    </source>
</evidence>
<evidence type="ECO:0000313" key="8">
    <source>
        <dbReference type="EMBL" id="VEP18719.1"/>
    </source>
</evidence>
<dbReference type="FunFam" id="3.40.50.2300:FF:000001">
    <property type="entry name" value="DNA-binding response regulator PhoB"/>
    <property type="match status" value="1"/>
</dbReference>
<dbReference type="PROSITE" id="PS50110">
    <property type="entry name" value="RESPONSE_REGULATORY"/>
    <property type="match status" value="1"/>
</dbReference>
<protein>
    <submittedName>
        <fullName evidence="8">Two-component response regulator, CheY subfamily</fullName>
    </submittedName>
</protein>
<feature type="modified residue" description="4-aspartylphosphate" evidence="6">
    <location>
        <position position="55"/>
    </location>
</feature>
<dbReference type="InterPro" id="IPR011006">
    <property type="entry name" value="CheY-like_superfamily"/>
</dbReference>
<proteinExistence type="predicted"/>
<dbReference type="CDD" id="cd17552">
    <property type="entry name" value="REC_RR468-like"/>
    <property type="match status" value="1"/>
</dbReference>
<evidence type="ECO:0000259" key="7">
    <source>
        <dbReference type="PROSITE" id="PS50110"/>
    </source>
</evidence>
<dbReference type="Proteomes" id="UP000320055">
    <property type="component" value="Unassembled WGS sequence"/>
</dbReference>
<dbReference type="InterPro" id="IPR001789">
    <property type="entry name" value="Sig_transdc_resp-reg_receiver"/>
</dbReference>
<dbReference type="PANTHER" id="PTHR44591">
    <property type="entry name" value="STRESS RESPONSE REGULATOR PROTEIN 1"/>
    <property type="match status" value="1"/>
</dbReference>
<evidence type="ECO:0000256" key="3">
    <source>
        <dbReference type="ARBA" id="ARBA00023015"/>
    </source>
</evidence>
<evidence type="ECO:0000256" key="1">
    <source>
        <dbReference type="ARBA" id="ARBA00022553"/>
    </source>
</evidence>
<dbReference type="InterPro" id="IPR050595">
    <property type="entry name" value="Bact_response_regulator"/>
</dbReference>
<sequence>MSHKQILIVDDDDTVRATVEFSLEVTTNWKILTACSGKEGLSLAQSKSPDLIILDVMMPVLDGIEVLQQLRTNISTQKIPVIFLTAKTLTQEQQKLKNLGVQGIISKPFDAINLEKQICLLLDW</sequence>
<gene>
    <name evidence="8" type="ORF">H1P_870022</name>
</gene>
<dbReference type="AlphaFoldDB" id="A0A563W4U1"/>
<dbReference type="GO" id="GO:0000160">
    <property type="term" value="P:phosphorelay signal transduction system"/>
    <property type="evidence" value="ECO:0007669"/>
    <property type="project" value="UniProtKB-KW"/>
</dbReference>
<evidence type="ECO:0000256" key="6">
    <source>
        <dbReference type="PROSITE-ProRule" id="PRU00169"/>
    </source>
</evidence>
<evidence type="ECO:0000256" key="5">
    <source>
        <dbReference type="ARBA" id="ARBA00023163"/>
    </source>
</evidence>
<dbReference type="OrthoDB" id="424582at2"/>
<evidence type="ECO:0000256" key="2">
    <source>
        <dbReference type="ARBA" id="ARBA00023012"/>
    </source>
</evidence>
<dbReference type="GO" id="GO:0003677">
    <property type="term" value="F:DNA binding"/>
    <property type="evidence" value="ECO:0007669"/>
    <property type="project" value="UniProtKB-KW"/>
</dbReference>
<feature type="domain" description="Response regulatory" evidence="7">
    <location>
        <begin position="5"/>
        <end position="122"/>
    </location>
</feature>
<dbReference type="Gene3D" id="3.40.50.2300">
    <property type="match status" value="1"/>
</dbReference>
<keyword evidence="2" id="KW-0902">Two-component regulatory system</keyword>
<organism evidence="8 9">
    <name type="scientific">Hyella patelloides LEGE 07179</name>
    <dbReference type="NCBI Taxonomy" id="945734"/>
    <lineage>
        <taxon>Bacteria</taxon>
        <taxon>Bacillati</taxon>
        <taxon>Cyanobacteriota</taxon>
        <taxon>Cyanophyceae</taxon>
        <taxon>Pleurocapsales</taxon>
        <taxon>Hyellaceae</taxon>
        <taxon>Hyella</taxon>
    </lineage>
</organism>
<keyword evidence="3" id="KW-0805">Transcription regulation</keyword>
<dbReference type="PANTHER" id="PTHR44591:SF22">
    <property type="entry name" value="CHEY SUBFAMILY"/>
    <property type="match status" value="1"/>
</dbReference>
<dbReference type="SUPFAM" id="SSF52172">
    <property type="entry name" value="CheY-like"/>
    <property type="match status" value="1"/>
</dbReference>
<name>A0A563W4U1_9CYAN</name>
<keyword evidence="5" id="KW-0804">Transcription</keyword>
<keyword evidence="1 6" id="KW-0597">Phosphoprotein</keyword>
<dbReference type="EMBL" id="CAACVJ010000695">
    <property type="protein sequence ID" value="VEP18719.1"/>
    <property type="molecule type" value="Genomic_DNA"/>
</dbReference>
<dbReference type="RefSeq" id="WP_144868186.1">
    <property type="nucleotide sequence ID" value="NZ_LR213845.1"/>
</dbReference>
<evidence type="ECO:0000313" key="9">
    <source>
        <dbReference type="Proteomes" id="UP000320055"/>
    </source>
</evidence>
<keyword evidence="4" id="KW-0238">DNA-binding</keyword>
<reference evidence="8 9" key="1">
    <citation type="submission" date="2019-01" db="EMBL/GenBank/DDBJ databases">
        <authorList>
            <person name="Brito A."/>
        </authorList>
    </citation>
    <scope>NUCLEOTIDE SEQUENCE [LARGE SCALE GENOMIC DNA]</scope>
    <source>
        <strain evidence="8">1</strain>
    </source>
</reference>
<dbReference type="SMART" id="SM00448">
    <property type="entry name" value="REC"/>
    <property type="match status" value="1"/>
</dbReference>
<accession>A0A563W4U1</accession>
<keyword evidence="9" id="KW-1185">Reference proteome</keyword>